<evidence type="ECO:0000313" key="2">
    <source>
        <dbReference type="EMBL" id="GEU59408.1"/>
    </source>
</evidence>
<feature type="compositionally biased region" description="Acidic residues" evidence="1">
    <location>
        <begin position="340"/>
        <end position="349"/>
    </location>
</feature>
<sequence length="393" mass="43761">MGGVLGQDKASRNDLTLVKPHTITTTSFQKPLASEVPLTSHMLKVAKLSKEPEQSLIPPSGEVNANDTADKSLSRASVVILLKKQVTETRHAEVTVATADATKSLVAFELTEEQGNQPSATEAEKVLDQNIKEDVKDTEFVGMEEVTFKQIMDEVDAKTQGAQEITESPYDTESEIKIINSYQVATISGSLFIHQSSSYNQDKDAKEEDASDSRWPKSDTFGYLQEELNSLNNKADQLKSSISKKVADIQSSILTIVTYTLEAKMLGLLSEALKISFLNCFVQKNLQAQLPDILLKPMYKEFNAFNKLMEQPLAQDVPNEDKALVVHNPEEKKSEGTVSMEDDSDDDDLDKQPLSKRFKIMTSILNPIPLNTFVPEHLLKPEEQQKSLHEFID</sequence>
<dbReference type="AlphaFoldDB" id="A0A6L2LCK5"/>
<organism evidence="2">
    <name type="scientific">Tanacetum cinerariifolium</name>
    <name type="common">Dalmatian daisy</name>
    <name type="synonym">Chrysanthemum cinerariifolium</name>
    <dbReference type="NCBI Taxonomy" id="118510"/>
    <lineage>
        <taxon>Eukaryota</taxon>
        <taxon>Viridiplantae</taxon>
        <taxon>Streptophyta</taxon>
        <taxon>Embryophyta</taxon>
        <taxon>Tracheophyta</taxon>
        <taxon>Spermatophyta</taxon>
        <taxon>Magnoliopsida</taxon>
        <taxon>eudicotyledons</taxon>
        <taxon>Gunneridae</taxon>
        <taxon>Pentapetalae</taxon>
        <taxon>asterids</taxon>
        <taxon>campanulids</taxon>
        <taxon>Asterales</taxon>
        <taxon>Asteraceae</taxon>
        <taxon>Asteroideae</taxon>
        <taxon>Anthemideae</taxon>
        <taxon>Anthemidinae</taxon>
        <taxon>Tanacetum</taxon>
    </lineage>
</organism>
<proteinExistence type="predicted"/>
<gene>
    <name evidence="2" type="ORF">Tci_031386</name>
</gene>
<reference evidence="2" key="1">
    <citation type="journal article" date="2019" name="Sci. Rep.">
        <title>Draft genome of Tanacetum cinerariifolium, the natural source of mosquito coil.</title>
        <authorList>
            <person name="Yamashiro T."/>
            <person name="Shiraishi A."/>
            <person name="Satake H."/>
            <person name="Nakayama K."/>
        </authorList>
    </citation>
    <scope>NUCLEOTIDE SEQUENCE</scope>
</reference>
<accession>A0A6L2LCK5</accession>
<protein>
    <submittedName>
        <fullName evidence="2">Uncharacterized protein</fullName>
    </submittedName>
</protein>
<dbReference type="EMBL" id="BKCJ010004167">
    <property type="protein sequence ID" value="GEU59408.1"/>
    <property type="molecule type" value="Genomic_DNA"/>
</dbReference>
<evidence type="ECO:0000256" key="1">
    <source>
        <dbReference type="SAM" id="MobiDB-lite"/>
    </source>
</evidence>
<comment type="caution">
    <text evidence="2">The sequence shown here is derived from an EMBL/GenBank/DDBJ whole genome shotgun (WGS) entry which is preliminary data.</text>
</comment>
<name>A0A6L2LCK5_TANCI</name>
<feature type="region of interest" description="Disordered" evidence="1">
    <location>
        <begin position="327"/>
        <end position="351"/>
    </location>
</feature>